<accession>A0A8T5UVE9</accession>
<dbReference type="Pfam" id="PF12102">
    <property type="entry name" value="MrcB_N"/>
    <property type="match status" value="1"/>
</dbReference>
<protein>
    <submittedName>
        <fullName evidence="2">DUF3578 domain-containing protein</fullName>
    </submittedName>
</protein>
<evidence type="ECO:0000313" key="3">
    <source>
        <dbReference type="Proteomes" id="UP000825933"/>
    </source>
</evidence>
<evidence type="ECO:0000259" key="1">
    <source>
        <dbReference type="SMART" id="SM00382"/>
    </source>
</evidence>
<comment type="caution">
    <text evidence="2">The sequence shown here is derived from an EMBL/GenBank/DDBJ whole genome shotgun (WGS) entry which is preliminary data.</text>
</comment>
<dbReference type="SUPFAM" id="SSF88697">
    <property type="entry name" value="PUA domain-like"/>
    <property type="match status" value="1"/>
</dbReference>
<dbReference type="EMBL" id="JAIOUQ010000008">
    <property type="protein sequence ID" value="MBZ2165896.1"/>
    <property type="molecule type" value="Genomic_DNA"/>
</dbReference>
<dbReference type="PANTHER" id="PTHR37291">
    <property type="entry name" value="5-METHYLCYTOSINE-SPECIFIC RESTRICTION ENZYME B"/>
    <property type="match status" value="1"/>
</dbReference>
<evidence type="ECO:0000313" key="2">
    <source>
        <dbReference type="EMBL" id="MBZ2165896.1"/>
    </source>
</evidence>
<dbReference type="CDD" id="cd00009">
    <property type="entry name" value="AAA"/>
    <property type="match status" value="1"/>
</dbReference>
<dbReference type="InterPro" id="IPR021961">
    <property type="entry name" value="McrB_DNA-bd"/>
</dbReference>
<dbReference type="Gene3D" id="3.10.590.10">
    <property type="entry name" value="ph1033 like domains"/>
    <property type="match status" value="1"/>
</dbReference>
<name>A0A8T5UVE9_9EURY</name>
<dbReference type="PANTHER" id="PTHR37291:SF1">
    <property type="entry name" value="TYPE IV METHYL-DIRECTED RESTRICTION ENZYME ECOKMCRB SUBUNIT"/>
    <property type="match status" value="1"/>
</dbReference>
<dbReference type="Gene3D" id="3.40.50.300">
    <property type="entry name" value="P-loop containing nucleotide triphosphate hydrolases"/>
    <property type="match status" value="1"/>
</dbReference>
<dbReference type="SMART" id="SM00382">
    <property type="entry name" value="AAA"/>
    <property type="match status" value="1"/>
</dbReference>
<keyword evidence="3" id="KW-1185">Reference proteome</keyword>
<dbReference type="InterPro" id="IPR027417">
    <property type="entry name" value="P-loop_NTPase"/>
</dbReference>
<dbReference type="InterPro" id="IPR003593">
    <property type="entry name" value="AAA+_ATPase"/>
</dbReference>
<dbReference type="AlphaFoldDB" id="A0A8T5UVE9"/>
<organism evidence="2 3">
    <name type="scientific">Methanobacterium spitsbergense</name>
    <dbReference type="NCBI Taxonomy" id="2874285"/>
    <lineage>
        <taxon>Archaea</taxon>
        <taxon>Methanobacteriati</taxon>
        <taxon>Methanobacteriota</taxon>
        <taxon>Methanomada group</taxon>
        <taxon>Methanobacteria</taxon>
        <taxon>Methanobacteriales</taxon>
        <taxon>Methanobacteriaceae</taxon>
        <taxon>Methanobacterium</taxon>
    </lineage>
</organism>
<dbReference type="Pfam" id="PF07728">
    <property type="entry name" value="AAA_5"/>
    <property type="match status" value="1"/>
</dbReference>
<sequence>MFGDDFKLILDNYLNEKVKNFKDNKFAERMRSDFTNNLKNNVDKFIDVDNYEIKISHGQGRWATIPWEGIRNFECSITFQDGLYVVYLFRKDMSGIYLSLNQGVTNIRGDKFEILQSRASNLKTNLKTIPKGFNENPIDLKDRSSKTRLYEAGNIISRFYSFDDLSNDSDIKKDIGAILETYESIIPYYKSLANWEAYKLFVESIKSVKESYNKAEDKKVFEKYGHIFHPDNLDKLSKEDFVSFLSFKNNKHWHGIQRLSTTITQDMDKLKEGLKILLDESKPINERFNELMPLKGNNYVKGLGRAILTPILSVVYPTEYGVYNSKAELAMDKTDFKPKFDKNISFGEEYSRINEILVKLAKENDLTLLQLDEVWDIIVGHFDHEPKIYWVTIGKDLQSNYGICMDNNVWGIKEENRTKATKLKLGDYLLIYSSKFGFTLCKIESDTFEGNSVLWSDDPYPIRVDISDPIYHEDNKPDEIHKCLLDANNVPYKNGSAWGRAIGGAGGILREIKSNEIECLFDKLGWNYPIVSVEQMEPLFLNPLDIDTKDIKLKEGILENICALLNSGKHILLTGPPGTGKTDLAKHIANGIVEKKFSEGYILTTATSDWSTFDTIGGYMPEENDDSLSFYEGKFLQAIKENKTLIIDEINRSDIDKAFGQLFTVLSGQGVELPFISDKEHVKIIPNDGEIKSCLQVAEYSVGNNWRIIATMNIFDKNSLFEMSYAFMRRFAFVYIDLPEDIDYKNLIKEWTSDIDNGYTDLIDNLLKINDFRPMGPAILKDICEFVKARVQLSDSKNNINTEILVQAFISFIVPQLEGLLLTEIKEIWKSLDEYLKQDPEIIKRFKETGFNMGT</sequence>
<feature type="domain" description="AAA+ ATPase" evidence="1">
    <location>
        <begin position="567"/>
        <end position="737"/>
    </location>
</feature>
<dbReference type="RefSeq" id="WP_223791490.1">
    <property type="nucleotide sequence ID" value="NZ_JAIOUQ010000008.1"/>
</dbReference>
<dbReference type="InterPro" id="IPR052934">
    <property type="entry name" value="Methyl-DNA_Rec/Restrict_Enz"/>
</dbReference>
<dbReference type="GO" id="GO:0005524">
    <property type="term" value="F:ATP binding"/>
    <property type="evidence" value="ECO:0007669"/>
    <property type="project" value="InterPro"/>
</dbReference>
<dbReference type="Gene3D" id="3.30.920.90">
    <property type="match status" value="1"/>
</dbReference>
<dbReference type="GO" id="GO:0016887">
    <property type="term" value="F:ATP hydrolysis activity"/>
    <property type="evidence" value="ECO:0007669"/>
    <property type="project" value="InterPro"/>
</dbReference>
<reference evidence="3" key="1">
    <citation type="journal article" date="2022" name="Microbiol. Resour. Announc.">
        <title>Draft Genome Sequence of a Methanogenic Archaeon from West Spitsbergen Permafrost.</title>
        <authorList>
            <person name="Trubitsyn V."/>
            <person name="Rivkina E."/>
            <person name="Shcherbakova V."/>
        </authorList>
    </citation>
    <scope>NUCLEOTIDE SEQUENCE [LARGE SCALE GENOMIC DNA]</scope>
    <source>
        <strain evidence="3">VT</strain>
    </source>
</reference>
<dbReference type="InterPro" id="IPR015947">
    <property type="entry name" value="PUA-like_sf"/>
</dbReference>
<dbReference type="SUPFAM" id="SSF52540">
    <property type="entry name" value="P-loop containing nucleoside triphosphate hydrolases"/>
    <property type="match status" value="1"/>
</dbReference>
<proteinExistence type="predicted"/>
<gene>
    <name evidence="2" type="ORF">K8N75_07575</name>
</gene>
<dbReference type="InterPro" id="IPR011704">
    <property type="entry name" value="ATPase_dyneun-rel_AAA"/>
</dbReference>
<dbReference type="Proteomes" id="UP000825933">
    <property type="component" value="Unassembled WGS sequence"/>
</dbReference>